<dbReference type="GO" id="GO:0008380">
    <property type="term" value="P:RNA splicing"/>
    <property type="evidence" value="ECO:0007669"/>
    <property type="project" value="UniProtKB-KW"/>
</dbReference>
<evidence type="ECO:0000259" key="7">
    <source>
        <dbReference type="Pfam" id="PF20636"/>
    </source>
</evidence>
<comment type="subcellular location">
    <subcellularLocation>
        <location evidence="1">Nucleus</location>
    </subcellularLocation>
</comment>
<dbReference type="OrthoDB" id="197400at2759"/>
<proteinExistence type="inferred from homology"/>
<evidence type="ECO:0000256" key="5">
    <source>
        <dbReference type="ARBA" id="ARBA00023242"/>
    </source>
</evidence>
<keyword evidence="5" id="KW-0539">Nucleus</keyword>
<name>A0A0F9ZEP3_TRIHA</name>
<feature type="compositionally biased region" description="Polar residues" evidence="6">
    <location>
        <begin position="87"/>
        <end position="114"/>
    </location>
</feature>
<feature type="region of interest" description="Disordered" evidence="6">
    <location>
        <begin position="39"/>
        <end position="114"/>
    </location>
</feature>
<dbReference type="InterPro" id="IPR040424">
    <property type="entry name" value="Smn1"/>
</dbReference>
<feature type="domain" description="Survival Motor Neuron Gemin2-binding" evidence="7">
    <location>
        <begin position="11"/>
        <end position="34"/>
    </location>
</feature>
<dbReference type="Proteomes" id="UP000034112">
    <property type="component" value="Unassembled WGS sequence"/>
</dbReference>
<dbReference type="EMBL" id="JOKZ01000377">
    <property type="protein sequence ID" value="KKO98856.1"/>
    <property type="molecule type" value="Genomic_DNA"/>
</dbReference>
<gene>
    <name evidence="8" type="ORF">THAR02_09043</name>
</gene>
<accession>A0A0F9ZEP3</accession>
<evidence type="ECO:0000256" key="2">
    <source>
        <dbReference type="ARBA" id="ARBA00005371"/>
    </source>
</evidence>
<dbReference type="CDD" id="cd22851">
    <property type="entry name" value="SMN_N"/>
    <property type="match status" value="1"/>
</dbReference>
<evidence type="ECO:0000256" key="3">
    <source>
        <dbReference type="ARBA" id="ARBA00022664"/>
    </source>
</evidence>
<reference evidence="9" key="1">
    <citation type="journal article" date="2015" name="Genome Announc.">
        <title>Draft whole-genome sequence of the biocontrol agent Trichoderma harzianum T6776.</title>
        <authorList>
            <person name="Baroncelli R."/>
            <person name="Piaggeschi G."/>
            <person name="Fiorini L."/>
            <person name="Bertolini E."/>
            <person name="Zapparata A."/>
            <person name="Pe M.E."/>
            <person name="Sarrocco S."/>
            <person name="Vannacci G."/>
        </authorList>
    </citation>
    <scope>NUCLEOTIDE SEQUENCE [LARGE SCALE GENOMIC DNA]</scope>
    <source>
        <strain evidence="9">T6776</strain>
    </source>
</reference>
<evidence type="ECO:0000313" key="8">
    <source>
        <dbReference type="EMBL" id="KKO98856.1"/>
    </source>
</evidence>
<dbReference type="CDD" id="cd22852">
    <property type="entry name" value="SMN_C"/>
    <property type="match status" value="1"/>
</dbReference>
<sequence length="175" mass="19284">MNIDESDPHHEEVWDDSLLIDSWNQALKEYKKYHSIHAKGGNIRDLGEADASSSNKVTEALKVDESGSQPVAETVTETEKHVEELPSNDTDAAMNDSSEQHSSQPGHGLSSIPNAFPSQAILGTDAALTLGKLSELRLTVRDDNLKKLLMSWYYAGYYTGLFEGQQQAQQQAPQP</sequence>
<dbReference type="GO" id="GO:0005634">
    <property type="term" value="C:nucleus"/>
    <property type="evidence" value="ECO:0007669"/>
    <property type="project" value="UniProtKB-SubCell"/>
</dbReference>
<organism evidence="8 9">
    <name type="scientific">Trichoderma harzianum</name>
    <name type="common">Hypocrea lixii</name>
    <dbReference type="NCBI Taxonomy" id="5544"/>
    <lineage>
        <taxon>Eukaryota</taxon>
        <taxon>Fungi</taxon>
        <taxon>Dikarya</taxon>
        <taxon>Ascomycota</taxon>
        <taxon>Pezizomycotina</taxon>
        <taxon>Sordariomycetes</taxon>
        <taxon>Hypocreomycetidae</taxon>
        <taxon>Hypocreales</taxon>
        <taxon>Hypocreaceae</taxon>
        <taxon>Trichoderma</taxon>
    </lineage>
</organism>
<keyword evidence="3" id="KW-0507">mRNA processing</keyword>
<keyword evidence="4" id="KW-0508">mRNA splicing</keyword>
<dbReference type="InterPro" id="IPR047313">
    <property type="entry name" value="SMN_C"/>
</dbReference>
<dbReference type="PANTHER" id="PTHR39267">
    <property type="entry name" value="SURVIVAL MOTOR NEURON-LIKE PROTEIN 1"/>
    <property type="match status" value="1"/>
</dbReference>
<dbReference type="PANTHER" id="PTHR39267:SF1">
    <property type="entry name" value="SURVIVAL MOTOR NEURON PROTEIN"/>
    <property type="match status" value="1"/>
</dbReference>
<evidence type="ECO:0000256" key="4">
    <source>
        <dbReference type="ARBA" id="ARBA00023187"/>
    </source>
</evidence>
<dbReference type="Pfam" id="PF20636">
    <property type="entry name" value="SMN_G2-BD"/>
    <property type="match status" value="1"/>
</dbReference>
<comment type="caution">
    <text evidence="8">The sequence shown here is derived from an EMBL/GenBank/DDBJ whole genome shotgun (WGS) entry which is preliminary data.</text>
</comment>
<dbReference type="OMA" id="MMSWYFA"/>
<dbReference type="GO" id="GO:0006397">
    <property type="term" value="P:mRNA processing"/>
    <property type="evidence" value="ECO:0007669"/>
    <property type="project" value="UniProtKB-KW"/>
</dbReference>
<evidence type="ECO:0000256" key="1">
    <source>
        <dbReference type="ARBA" id="ARBA00004123"/>
    </source>
</evidence>
<dbReference type="InterPro" id="IPR049481">
    <property type="entry name" value="SMN_G2-BD"/>
</dbReference>
<evidence type="ECO:0000256" key="6">
    <source>
        <dbReference type="SAM" id="MobiDB-lite"/>
    </source>
</evidence>
<dbReference type="AlphaFoldDB" id="A0A0F9ZEP3"/>
<comment type="similarity">
    <text evidence="2">Belongs to the SMN family.</text>
</comment>
<evidence type="ECO:0000313" key="9">
    <source>
        <dbReference type="Proteomes" id="UP000034112"/>
    </source>
</evidence>
<protein>
    <recommendedName>
        <fullName evidence="7">Survival Motor Neuron Gemin2-binding domain-containing protein</fullName>
    </recommendedName>
</protein>